<evidence type="ECO:0000313" key="2">
    <source>
        <dbReference type="Proteomes" id="UP001549104"/>
    </source>
</evidence>
<dbReference type="Pfam" id="PF08863">
    <property type="entry name" value="YolD"/>
    <property type="match status" value="1"/>
</dbReference>
<evidence type="ECO:0008006" key="3">
    <source>
        <dbReference type="Google" id="ProtNLM"/>
    </source>
</evidence>
<dbReference type="RefSeq" id="WP_354314617.1">
    <property type="nucleotide sequence ID" value="NZ_JBEPME010000007.1"/>
</dbReference>
<accession>A0ABV2KDB0</accession>
<comment type="caution">
    <text evidence="1">The sequence shown here is derived from an EMBL/GenBank/DDBJ whole genome shotgun (WGS) entry which is preliminary data.</text>
</comment>
<protein>
    <recommendedName>
        <fullName evidence="3">YolD-like family protein</fullName>
    </recommendedName>
</protein>
<organism evidence="1 2">
    <name type="scientific">Sporosarcina psychrophila</name>
    <name type="common">Bacillus psychrophilus</name>
    <dbReference type="NCBI Taxonomy" id="1476"/>
    <lineage>
        <taxon>Bacteria</taxon>
        <taxon>Bacillati</taxon>
        <taxon>Bacillota</taxon>
        <taxon>Bacilli</taxon>
        <taxon>Bacillales</taxon>
        <taxon>Caryophanaceae</taxon>
        <taxon>Sporosarcina</taxon>
    </lineage>
</organism>
<gene>
    <name evidence="1" type="ORF">ABIC55_004186</name>
</gene>
<dbReference type="InterPro" id="IPR014962">
    <property type="entry name" value="YolD"/>
</dbReference>
<evidence type="ECO:0000313" key="1">
    <source>
        <dbReference type="EMBL" id="MET3659067.1"/>
    </source>
</evidence>
<reference evidence="1 2" key="1">
    <citation type="submission" date="2024-06" db="EMBL/GenBank/DDBJ databases">
        <title>Sorghum-associated microbial communities from plants grown in Nebraska, USA.</title>
        <authorList>
            <person name="Schachtman D."/>
        </authorList>
    </citation>
    <scope>NUCLEOTIDE SEQUENCE [LARGE SCALE GENOMIC DNA]</scope>
    <source>
        <strain evidence="1 2">1288</strain>
    </source>
</reference>
<sequence length="112" mass="13122">MLGNIRDRGNIKWTAMMLSEHLVELRKWLKEDNNEERPELDDFDLQAIQEEVEVAYKRKCLTFVKSWDKGKIILHSGVIKEINVQSMCITIYGPFGKDRILVKDIIGVRCEE</sequence>
<dbReference type="EMBL" id="JBEPME010000007">
    <property type="protein sequence ID" value="MET3659067.1"/>
    <property type="molecule type" value="Genomic_DNA"/>
</dbReference>
<keyword evidence="2" id="KW-1185">Reference proteome</keyword>
<proteinExistence type="predicted"/>
<name>A0ABV2KDB0_SPOPS</name>
<dbReference type="Proteomes" id="UP001549104">
    <property type="component" value="Unassembled WGS sequence"/>
</dbReference>